<gene>
    <name evidence="2" type="ORF">HAX54_018002</name>
</gene>
<feature type="compositionally biased region" description="Basic and acidic residues" evidence="1">
    <location>
        <begin position="60"/>
        <end position="85"/>
    </location>
</feature>
<feature type="region of interest" description="Disordered" evidence="1">
    <location>
        <begin position="114"/>
        <end position="138"/>
    </location>
</feature>
<feature type="region of interest" description="Disordered" evidence="1">
    <location>
        <begin position="60"/>
        <end position="93"/>
    </location>
</feature>
<comment type="caution">
    <text evidence="2">The sequence shown here is derived from an EMBL/GenBank/DDBJ whole genome shotgun (WGS) entry which is preliminary data.</text>
</comment>
<feature type="region of interest" description="Disordered" evidence="1">
    <location>
        <begin position="1"/>
        <end position="48"/>
    </location>
</feature>
<sequence>MEQTNEEMQLSSNQEKPIEIEREAGGHSNFRSRKEQKKKARIEEGSGKWGEKVEKEIGIEDDLIEHTTGEQGRESVEQDGLEGRKKQLSGVVSESQIVPQSLNIILHEIVSHANGTSLEKGIESEAQGNVEREEKNYH</sequence>
<keyword evidence="3" id="KW-1185">Reference proteome</keyword>
<feature type="compositionally biased region" description="Polar residues" evidence="1">
    <location>
        <begin position="1"/>
        <end position="15"/>
    </location>
</feature>
<evidence type="ECO:0000313" key="2">
    <source>
        <dbReference type="EMBL" id="MCD9559757.1"/>
    </source>
</evidence>
<reference evidence="2 3" key="1">
    <citation type="journal article" date="2021" name="BMC Genomics">
        <title>Datura genome reveals duplications of psychoactive alkaloid biosynthetic genes and high mutation rate following tissue culture.</title>
        <authorList>
            <person name="Rajewski A."/>
            <person name="Carter-House D."/>
            <person name="Stajich J."/>
            <person name="Litt A."/>
        </authorList>
    </citation>
    <scope>NUCLEOTIDE SEQUENCE [LARGE SCALE GENOMIC DNA]</scope>
    <source>
        <strain evidence="2">AR-01</strain>
    </source>
</reference>
<feature type="compositionally biased region" description="Basic and acidic residues" evidence="1">
    <location>
        <begin position="16"/>
        <end position="25"/>
    </location>
</feature>
<protein>
    <submittedName>
        <fullName evidence="2">Uncharacterized protein</fullName>
    </submittedName>
</protein>
<feature type="compositionally biased region" description="Basic residues" evidence="1">
    <location>
        <begin position="30"/>
        <end position="40"/>
    </location>
</feature>
<evidence type="ECO:0000256" key="1">
    <source>
        <dbReference type="SAM" id="MobiDB-lite"/>
    </source>
</evidence>
<name>A0ABS8UNN3_DATST</name>
<dbReference type="Proteomes" id="UP000823775">
    <property type="component" value="Unassembled WGS sequence"/>
</dbReference>
<evidence type="ECO:0000313" key="3">
    <source>
        <dbReference type="Proteomes" id="UP000823775"/>
    </source>
</evidence>
<organism evidence="2 3">
    <name type="scientific">Datura stramonium</name>
    <name type="common">Jimsonweed</name>
    <name type="synonym">Common thornapple</name>
    <dbReference type="NCBI Taxonomy" id="4076"/>
    <lineage>
        <taxon>Eukaryota</taxon>
        <taxon>Viridiplantae</taxon>
        <taxon>Streptophyta</taxon>
        <taxon>Embryophyta</taxon>
        <taxon>Tracheophyta</taxon>
        <taxon>Spermatophyta</taxon>
        <taxon>Magnoliopsida</taxon>
        <taxon>eudicotyledons</taxon>
        <taxon>Gunneridae</taxon>
        <taxon>Pentapetalae</taxon>
        <taxon>asterids</taxon>
        <taxon>lamiids</taxon>
        <taxon>Solanales</taxon>
        <taxon>Solanaceae</taxon>
        <taxon>Solanoideae</taxon>
        <taxon>Datureae</taxon>
        <taxon>Datura</taxon>
    </lineage>
</organism>
<dbReference type="EMBL" id="JACEIK010002210">
    <property type="protein sequence ID" value="MCD9559757.1"/>
    <property type="molecule type" value="Genomic_DNA"/>
</dbReference>
<accession>A0ABS8UNN3</accession>
<proteinExistence type="predicted"/>